<comment type="function">
    <text evidence="9">Catalyzes the NADPH-dependent rearrangement and reduction of 1-deoxy-D-xylulose-5-phosphate (DXP) to 2-C-methyl-D-erythritol 4-phosphate (MEP).</text>
</comment>
<proteinExistence type="inferred from homology"/>
<evidence type="ECO:0000313" key="14">
    <source>
        <dbReference type="Proteomes" id="UP001254608"/>
    </source>
</evidence>
<keyword evidence="5 9" id="KW-0560">Oxidoreductase</keyword>
<feature type="domain" description="DXP reductoisomerase C-terminal" evidence="12">
    <location>
        <begin position="264"/>
        <end position="383"/>
    </location>
</feature>
<feature type="domain" description="1-deoxy-D-xylulose 5-phosphate reductoisomerase C-terminal" evidence="11">
    <location>
        <begin position="144"/>
        <end position="232"/>
    </location>
</feature>
<feature type="binding site" evidence="9">
    <location>
        <position position="221"/>
    </location>
    <ligand>
        <name>1-deoxy-D-xylulose 5-phosphate</name>
        <dbReference type="ChEBI" id="CHEBI:57792"/>
    </ligand>
</feature>
<evidence type="ECO:0000256" key="9">
    <source>
        <dbReference type="HAMAP-Rule" id="MF_00183"/>
    </source>
</evidence>
<name>A0ABU2WI61_9GAMM</name>
<dbReference type="NCBIfam" id="TIGR00243">
    <property type="entry name" value="Dxr"/>
    <property type="match status" value="1"/>
</dbReference>
<feature type="binding site" evidence="9">
    <location>
        <position position="220"/>
    </location>
    <ligand>
        <name>1-deoxy-D-xylulose 5-phosphate</name>
        <dbReference type="ChEBI" id="CHEBI:57792"/>
    </ligand>
</feature>
<dbReference type="Pfam" id="PF02670">
    <property type="entry name" value="DXP_reductoisom"/>
    <property type="match status" value="1"/>
</dbReference>
<feature type="domain" description="1-deoxy-D-xylulose 5-phosphate reductoisomerase N-terminal" evidence="10">
    <location>
        <begin position="4"/>
        <end position="130"/>
    </location>
</feature>
<feature type="binding site" evidence="9">
    <location>
        <position position="224"/>
    </location>
    <ligand>
        <name>Mn(2+)</name>
        <dbReference type="ChEBI" id="CHEBI:29035"/>
    </ligand>
</feature>
<comment type="cofactor">
    <cofactor evidence="9">
        <name>Mg(2+)</name>
        <dbReference type="ChEBI" id="CHEBI:18420"/>
    </cofactor>
    <cofactor evidence="9">
        <name>Mn(2+)</name>
        <dbReference type="ChEBI" id="CHEBI:29035"/>
    </cofactor>
</comment>
<dbReference type="EMBL" id="JAVRIC010000008">
    <property type="protein sequence ID" value="MDT0497260.1"/>
    <property type="molecule type" value="Genomic_DNA"/>
</dbReference>
<feature type="binding site" evidence="9">
    <location>
        <position position="179"/>
    </location>
    <ligand>
        <name>1-deoxy-D-xylulose 5-phosphate</name>
        <dbReference type="ChEBI" id="CHEBI:57792"/>
    </ligand>
</feature>
<dbReference type="SUPFAM" id="SSF55347">
    <property type="entry name" value="Glyceraldehyde-3-phosphate dehydrogenase-like, C-terminal domain"/>
    <property type="match status" value="1"/>
</dbReference>
<accession>A0ABU2WI61</accession>
<feature type="binding site" evidence="9">
    <location>
        <position position="122"/>
    </location>
    <ligand>
        <name>NADPH</name>
        <dbReference type="ChEBI" id="CHEBI:57783"/>
    </ligand>
</feature>
<evidence type="ECO:0000256" key="6">
    <source>
        <dbReference type="ARBA" id="ARBA00023211"/>
    </source>
</evidence>
<evidence type="ECO:0000259" key="11">
    <source>
        <dbReference type="Pfam" id="PF08436"/>
    </source>
</evidence>
<keyword evidence="6 9" id="KW-0464">Manganese</keyword>
<dbReference type="InterPro" id="IPR003821">
    <property type="entry name" value="DXP_reductoisomerase"/>
</dbReference>
<keyword evidence="3 9" id="KW-0479">Metal-binding</keyword>
<dbReference type="SUPFAM" id="SSF51735">
    <property type="entry name" value="NAD(P)-binding Rossmann-fold domains"/>
    <property type="match status" value="1"/>
</dbReference>
<dbReference type="SUPFAM" id="SSF69055">
    <property type="entry name" value="1-deoxy-D-xylulose-5-phosphate reductoisomerase, C-terminal domain"/>
    <property type="match status" value="1"/>
</dbReference>
<evidence type="ECO:0000256" key="1">
    <source>
        <dbReference type="ARBA" id="ARBA00005094"/>
    </source>
</evidence>
<feature type="binding site" evidence="9">
    <location>
        <position position="149"/>
    </location>
    <ligand>
        <name>1-deoxy-D-xylulose 5-phosphate</name>
        <dbReference type="ChEBI" id="CHEBI:57792"/>
    </ligand>
</feature>
<evidence type="ECO:0000256" key="2">
    <source>
        <dbReference type="ARBA" id="ARBA00006825"/>
    </source>
</evidence>
<comment type="pathway">
    <text evidence="1 9">Isoprenoid biosynthesis; isopentenyl diphosphate biosynthesis via DXP pathway; isopentenyl diphosphate from 1-deoxy-D-xylulose 5-phosphate: step 1/6.</text>
</comment>
<dbReference type="Pfam" id="PF13288">
    <property type="entry name" value="DXPR_C"/>
    <property type="match status" value="1"/>
</dbReference>
<comment type="similarity">
    <text evidence="2 9">Belongs to the DXR family.</text>
</comment>
<dbReference type="PANTHER" id="PTHR30525:SF0">
    <property type="entry name" value="1-DEOXY-D-XYLULOSE 5-PHOSPHATE REDUCTOISOMERASE, CHLOROPLASTIC"/>
    <property type="match status" value="1"/>
</dbReference>
<dbReference type="GO" id="GO:0030604">
    <property type="term" value="F:1-deoxy-D-xylulose-5-phosphate reductoisomerase activity"/>
    <property type="evidence" value="ECO:0007669"/>
    <property type="project" value="UniProtKB-EC"/>
</dbReference>
<feature type="binding site" evidence="9">
    <location>
        <position position="148"/>
    </location>
    <ligand>
        <name>Mn(2+)</name>
        <dbReference type="ChEBI" id="CHEBI:29035"/>
    </ligand>
</feature>
<dbReference type="InterPro" id="IPR013644">
    <property type="entry name" value="DXP_reductoisomerase_C"/>
</dbReference>
<feature type="binding site" evidence="9">
    <location>
        <position position="208"/>
    </location>
    <ligand>
        <name>NADPH</name>
        <dbReference type="ChEBI" id="CHEBI:57783"/>
    </ligand>
</feature>
<evidence type="ECO:0000256" key="7">
    <source>
        <dbReference type="ARBA" id="ARBA00023229"/>
    </source>
</evidence>
<keyword evidence="7 9" id="KW-0414">Isoprene biosynthesis</keyword>
<feature type="binding site" evidence="9">
    <location>
        <position position="215"/>
    </location>
    <ligand>
        <name>1-deoxy-D-xylulose 5-phosphate</name>
        <dbReference type="ChEBI" id="CHEBI:57792"/>
    </ligand>
</feature>
<evidence type="ECO:0000259" key="10">
    <source>
        <dbReference type="Pfam" id="PF02670"/>
    </source>
</evidence>
<feature type="binding site" evidence="9">
    <location>
        <position position="11"/>
    </location>
    <ligand>
        <name>NADPH</name>
        <dbReference type="ChEBI" id="CHEBI:57783"/>
    </ligand>
</feature>
<dbReference type="InterPro" id="IPR013512">
    <property type="entry name" value="DXP_reductoisomerase_N"/>
</dbReference>
<dbReference type="Gene3D" id="3.40.50.720">
    <property type="entry name" value="NAD(P)-binding Rossmann-like Domain"/>
    <property type="match status" value="1"/>
</dbReference>
<dbReference type="Proteomes" id="UP001254608">
    <property type="component" value="Unassembled WGS sequence"/>
</dbReference>
<evidence type="ECO:0000256" key="5">
    <source>
        <dbReference type="ARBA" id="ARBA00023002"/>
    </source>
</evidence>
<dbReference type="InterPro" id="IPR036169">
    <property type="entry name" value="DXPR_C_sf"/>
</dbReference>
<keyword evidence="4 9" id="KW-0521">NADP</keyword>
<evidence type="ECO:0000256" key="4">
    <source>
        <dbReference type="ARBA" id="ARBA00022857"/>
    </source>
</evidence>
<evidence type="ECO:0000256" key="3">
    <source>
        <dbReference type="ARBA" id="ARBA00022723"/>
    </source>
</evidence>
<dbReference type="InterPro" id="IPR026877">
    <property type="entry name" value="DXPR_C"/>
</dbReference>
<dbReference type="HAMAP" id="MF_00183">
    <property type="entry name" value="DXP_reductoisom"/>
    <property type="match status" value="1"/>
</dbReference>
<comment type="catalytic activity">
    <reaction evidence="8">
        <text>2-C-methyl-D-erythritol 4-phosphate + NADP(+) = 1-deoxy-D-xylulose 5-phosphate + NADPH + H(+)</text>
        <dbReference type="Rhea" id="RHEA:13717"/>
        <dbReference type="ChEBI" id="CHEBI:15378"/>
        <dbReference type="ChEBI" id="CHEBI:57783"/>
        <dbReference type="ChEBI" id="CHEBI:57792"/>
        <dbReference type="ChEBI" id="CHEBI:58262"/>
        <dbReference type="ChEBI" id="CHEBI:58349"/>
        <dbReference type="EC" id="1.1.1.267"/>
    </reaction>
    <physiologicalReaction direction="right-to-left" evidence="8">
        <dbReference type="Rhea" id="RHEA:13719"/>
    </physiologicalReaction>
</comment>
<dbReference type="PANTHER" id="PTHR30525">
    <property type="entry name" value="1-DEOXY-D-XYLULOSE 5-PHOSPHATE REDUCTOISOMERASE"/>
    <property type="match status" value="1"/>
</dbReference>
<feature type="binding site" evidence="9">
    <location>
        <position position="150"/>
    </location>
    <ligand>
        <name>Mn(2+)</name>
        <dbReference type="ChEBI" id="CHEBI:29035"/>
    </ligand>
</feature>
<feature type="binding site" evidence="9">
    <location>
        <position position="37"/>
    </location>
    <ligand>
        <name>NADPH</name>
        <dbReference type="ChEBI" id="CHEBI:57783"/>
    </ligand>
</feature>
<feature type="binding site" evidence="9">
    <location>
        <position position="224"/>
    </location>
    <ligand>
        <name>1-deoxy-D-xylulose 5-phosphate</name>
        <dbReference type="ChEBI" id="CHEBI:57792"/>
    </ligand>
</feature>
<dbReference type="PIRSF" id="PIRSF006205">
    <property type="entry name" value="Dxp_reductismrs"/>
    <property type="match status" value="1"/>
</dbReference>
<feature type="binding site" evidence="9">
    <location>
        <position position="10"/>
    </location>
    <ligand>
        <name>NADPH</name>
        <dbReference type="ChEBI" id="CHEBI:57783"/>
    </ligand>
</feature>
<dbReference type="Pfam" id="PF08436">
    <property type="entry name" value="DXP_redisom_C"/>
    <property type="match status" value="1"/>
</dbReference>
<feature type="binding site" evidence="9">
    <location>
        <position position="202"/>
    </location>
    <ligand>
        <name>1-deoxy-D-xylulose 5-phosphate</name>
        <dbReference type="ChEBI" id="CHEBI:57792"/>
    </ligand>
</feature>
<feature type="binding site" evidence="9">
    <location>
        <position position="150"/>
    </location>
    <ligand>
        <name>1-deoxy-D-xylulose 5-phosphate</name>
        <dbReference type="ChEBI" id="CHEBI:57792"/>
    </ligand>
</feature>
<dbReference type="NCBIfam" id="NF009114">
    <property type="entry name" value="PRK12464.1"/>
    <property type="match status" value="1"/>
</dbReference>
<keyword evidence="14" id="KW-1185">Reference proteome</keyword>
<sequence length="399" mass="41976">MRQIVILGATGTVGRNTLDVARRHPQRLRVLALTANRDIAGLVALCREFQPRYAATADASKWAELRDALAGTETEALAGAEAVAQLAAHEAADLVMSAIVGAAGLLPTLAAVRAGKRVLVANKEPLVMAGQLMMQAAATAGATLVPIDSEHNAIFQCLPEGYRCGTPDSGVRRIILTASGGPFRETELSKLRDVTPAEAVRHPNWVMGPKISVDSATMMNKGLELIEARWLFGLPSESIDVVLHPESVIHSLVEYRDGSMLAQLGQPDMRVPIAHALAAPERWESGVGGLSLAEVAKLHFSEVESARYPALGMARQALQAGGRASNVLNAANEVAVEAFLAGGVSFTGIASVIDESLDRSEGAGLPDADDLDSVLAIDAWARDAARSVIAGLDTKVMHA</sequence>
<comment type="caution">
    <text evidence="9">Lacks conserved residue(s) required for the propagation of feature annotation.</text>
</comment>
<evidence type="ECO:0000259" key="12">
    <source>
        <dbReference type="Pfam" id="PF13288"/>
    </source>
</evidence>
<evidence type="ECO:0000313" key="13">
    <source>
        <dbReference type="EMBL" id="MDT0497260.1"/>
    </source>
</evidence>
<dbReference type="InterPro" id="IPR036291">
    <property type="entry name" value="NAD(P)-bd_dom_sf"/>
</dbReference>
<evidence type="ECO:0000256" key="8">
    <source>
        <dbReference type="ARBA" id="ARBA00048543"/>
    </source>
</evidence>
<protein>
    <recommendedName>
        <fullName evidence="9">1-deoxy-D-xylulose 5-phosphate reductoisomerase</fullName>
        <shortName evidence="9">DXP reductoisomerase</shortName>
        <ecNumber evidence="9">1.1.1.267</ecNumber>
    </recommendedName>
    <alternativeName>
        <fullName evidence="9">1-deoxyxylulose-5-phosphate reductoisomerase</fullName>
    </alternativeName>
    <alternativeName>
        <fullName evidence="9">2-C-methyl-D-erythritol 4-phosphate synthase</fullName>
    </alternativeName>
</protein>
<gene>
    <name evidence="9" type="primary">dxr</name>
    <name evidence="13" type="ORF">RM530_07760</name>
</gene>
<dbReference type="EC" id="1.1.1.267" evidence="9"/>
<dbReference type="Gene3D" id="1.10.1740.10">
    <property type="match status" value="1"/>
</dbReference>
<feature type="binding site" evidence="9">
    <location>
        <position position="13"/>
    </location>
    <ligand>
        <name>NADPH</name>
        <dbReference type="ChEBI" id="CHEBI:57783"/>
    </ligand>
</feature>
<keyword evidence="9" id="KW-0460">Magnesium</keyword>
<comment type="caution">
    <text evidence="13">The sequence shown here is derived from an EMBL/GenBank/DDBJ whole genome shotgun (WGS) entry which is preliminary data.</text>
</comment>
<organism evidence="13 14">
    <name type="scientific">Banduia mediterranea</name>
    <dbReference type="NCBI Taxonomy" id="3075609"/>
    <lineage>
        <taxon>Bacteria</taxon>
        <taxon>Pseudomonadati</taxon>
        <taxon>Pseudomonadota</taxon>
        <taxon>Gammaproteobacteria</taxon>
        <taxon>Nevskiales</taxon>
        <taxon>Algiphilaceae</taxon>
        <taxon>Banduia</taxon>
    </lineage>
</organism>
<reference evidence="13 14" key="1">
    <citation type="submission" date="2023-09" db="EMBL/GenBank/DDBJ databases">
        <authorList>
            <person name="Rey-Velasco X."/>
        </authorList>
    </citation>
    <scope>NUCLEOTIDE SEQUENCE [LARGE SCALE GENOMIC DNA]</scope>
    <source>
        <strain evidence="13 14">W345</strain>
    </source>
</reference>
<feature type="binding site" evidence="9">
    <location>
        <position position="123"/>
    </location>
    <ligand>
        <name>1-deoxy-D-xylulose 5-phosphate</name>
        <dbReference type="ChEBI" id="CHEBI:57792"/>
    </ligand>
</feature>
<dbReference type="RefSeq" id="WP_311364651.1">
    <property type="nucleotide sequence ID" value="NZ_JAVRIC010000008.1"/>
</dbReference>
<feature type="binding site" evidence="9">
    <location>
        <position position="124"/>
    </location>
    <ligand>
        <name>NADPH</name>
        <dbReference type="ChEBI" id="CHEBI:57783"/>
    </ligand>
</feature>